<evidence type="ECO:0008006" key="5">
    <source>
        <dbReference type="Google" id="ProtNLM"/>
    </source>
</evidence>
<gene>
    <name evidence="3" type="ORF">C7Y44_28175</name>
</gene>
<evidence type="ECO:0000313" key="3">
    <source>
        <dbReference type="EMBL" id="TQR40166.1"/>
    </source>
</evidence>
<proteinExistence type="predicted"/>
<dbReference type="Pfam" id="PF15978">
    <property type="entry name" value="TnsD"/>
    <property type="match status" value="1"/>
</dbReference>
<accession>A0ABY3AHB2</accession>
<name>A0ABY3AHB2_PAEPP</name>
<feature type="domain" description="TniQ" evidence="1">
    <location>
        <begin position="6"/>
        <end position="158"/>
    </location>
</feature>
<keyword evidence="4" id="KW-1185">Reference proteome</keyword>
<comment type="caution">
    <text evidence="3">The sequence shown here is derived from an EMBL/GenBank/DDBJ whole genome shotgun (WGS) entry which is preliminary data.</text>
</comment>
<dbReference type="InterPro" id="IPR032750">
    <property type="entry name" value="TnsD_C"/>
</dbReference>
<feature type="domain" description="Transposon Tn7 transposition protein TnsD C-terminal" evidence="2">
    <location>
        <begin position="218"/>
        <end position="573"/>
    </location>
</feature>
<organism evidence="3 4">
    <name type="scientific">Paenibacillus popilliae</name>
    <name type="common">Bacillus popilliae</name>
    <dbReference type="NCBI Taxonomy" id="78057"/>
    <lineage>
        <taxon>Bacteria</taxon>
        <taxon>Bacillati</taxon>
        <taxon>Bacillota</taxon>
        <taxon>Bacilli</taxon>
        <taxon>Bacillales</taxon>
        <taxon>Paenibacillaceae</taxon>
        <taxon>Paenibacillus</taxon>
    </lineage>
</organism>
<protein>
    <recommendedName>
        <fullName evidence="5">TniQ protein</fullName>
    </recommendedName>
</protein>
<reference evidence="3 4" key="1">
    <citation type="submission" date="2018-03" db="EMBL/GenBank/DDBJ databases">
        <title>Aerobic endospore-forming bacteria genome sequencing and assembly.</title>
        <authorList>
            <person name="Cavalcante D.A."/>
            <person name="Driks A."/>
            <person name="Putonti C."/>
            <person name="De-Souza M.T."/>
        </authorList>
    </citation>
    <scope>NUCLEOTIDE SEQUENCE [LARGE SCALE GENOMIC DNA]</scope>
    <source>
        <strain evidence="3 4">SDF0028</strain>
    </source>
</reference>
<dbReference type="RefSeq" id="WP_142546980.1">
    <property type="nucleotide sequence ID" value="NZ_SADY01000017.1"/>
</dbReference>
<dbReference type="Proteomes" id="UP000316208">
    <property type="component" value="Unassembled WGS sequence"/>
</dbReference>
<dbReference type="EMBL" id="SADY01000017">
    <property type="protein sequence ID" value="TQR40166.1"/>
    <property type="molecule type" value="Genomic_DNA"/>
</dbReference>
<evidence type="ECO:0000313" key="4">
    <source>
        <dbReference type="Proteomes" id="UP000316208"/>
    </source>
</evidence>
<dbReference type="Pfam" id="PF06527">
    <property type="entry name" value="TniQ"/>
    <property type="match status" value="1"/>
</dbReference>
<dbReference type="InterPro" id="IPR009492">
    <property type="entry name" value="TniQ"/>
</dbReference>
<evidence type="ECO:0000259" key="2">
    <source>
        <dbReference type="Pfam" id="PF15978"/>
    </source>
</evidence>
<evidence type="ECO:0000259" key="1">
    <source>
        <dbReference type="Pfam" id="PF06527"/>
    </source>
</evidence>
<sequence>MPRLLFFPEPLPDEDFRSIVYRYHIMSSNSTFQESKKQIFGTRSDKNPMFPMKLESLYSRLPIGFSFQLNIFVDQHTWAKLVFPFFTKVNQEKMLMLMKFGDELGQTNIFHIPGLFSKQVKYCPECLEVDEKRFGICYTHRIHQLSILDHCPIHYSKLIWACPQCNFPLSKEYAAKLISQPKCSNCKSTMKTSQIDKTNFIIMFKDKLVQILCQLRDSSEQLSADIIQQKMMMKLWELKFIHYRGRVMKSEFLKEIASKFSVEQLEIIGIEKTKLLARHFIARFLTLDDMKRNVLFYTLLIQYLFHSVDEFLNYNYPIAVSIPFGNGPWECNNTLCEGYKQKVINHCSRKSKGSQGSTVSVEFVCPHCGYTYSRLWKPGWDEVRKPLVVSMGHLWQEKVKNLYFAGHTIYQIQKKTGFSKEALTTYIKRLSLKSGAPLGVDIPYDTSLAMREVAAAALVDNRQLFRNVLMESAREKGVTKRSTMLRLYPREYKWLHRYDSDWLDRHFPRHNNYINKIDLTDLDIVLAQKIQQVAAELKQEYSCRIRKHTILNRLSSLEKTRLLKMKERLPRSIIVLESSIEDIESYLIRRLYWKYKILKMKGCKNITYKNIAGYSKQYAQCVGEIRNKIEILLEQLNCENN</sequence>